<dbReference type="GO" id="GO:0005262">
    <property type="term" value="F:calcium channel activity"/>
    <property type="evidence" value="ECO:0007669"/>
    <property type="project" value="TreeGrafter"/>
</dbReference>
<feature type="transmembrane region" description="Helical" evidence="5">
    <location>
        <begin position="73"/>
        <end position="96"/>
    </location>
</feature>
<feature type="transmembrane region" description="Helical" evidence="5">
    <location>
        <begin position="269"/>
        <end position="287"/>
    </location>
</feature>
<name>A0A9D1LAZ0_9FIRM</name>
<dbReference type="InterPro" id="IPR004837">
    <property type="entry name" value="NaCa_Exmemb"/>
</dbReference>
<dbReference type="GO" id="GO:0008273">
    <property type="term" value="F:calcium, potassium:sodium antiporter activity"/>
    <property type="evidence" value="ECO:0007669"/>
    <property type="project" value="TreeGrafter"/>
</dbReference>
<gene>
    <name evidence="7" type="ORF">IAB02_00620</name>
</gene>
<evidence type="ECO:0000256" key="2">
    <source>
        <dbReference type="ARBA" id="ARBA00022692"/>
    </source>
</evidence>
<evidence type="ECO:0000256" key="4">
    <source>
        <dbReference type="ARBA" id="ARBA00023136"/>
    </source>
</evidence>
<evidence type="ECO:0000256" key="5">
    <source>
        <dbReference type="SAM" id="Phobius"/>
    </source>
</evidence>
<feature type="transmembrane region" description="Helical" evidence="5">
    <location>
        <begin position="237"/>
        <end position="257"/>
    </location>
</feature>
<reference evidence="7" key="2">
    <citation type="journal article" date="2021" name="PeerJ">
        <title>Extensive microbial diversity within the chicken gut microbiome revealed by metagenomics and culture.</title>
        <authorList>
            <person name="Gilroy R."/>
            <person name="Ravi A."/>
            <person name="Getino M."/>
            <person name="Pursley I."/>
            <person name="Horton D.L."/>
            <person name="Alikhan N.F."/>
            <person name="Baker D."/>
            <person name="Gharbi K."/>
            <person name="Hall N."/>
            <person name="Watson M."/>
            <person name="Adriaenssens E.M."/>
            <person name="Foster-Nyarko E."/>
            <person name="Jarju S."/>
            <person name="Secka A."/>
            <person name="Antonio M."/>
            <person name="Oren A."/>
            <person name="Chaudhuri R.R."/>
            <person name="La Ragione R."/>
            <person name="Hildebrand F."/>
            <person name="Pallen M.J."/>
        </authorList>
    </citation>
    <scope>NUCLEOTIDE SEQUENCE</scope>
    <source>
        <strain evidence="7">ChiHcec3-11533</strain>
    </source>
</reference>
<keyword evidence="2 5" id="KW-0812">Transmembrane</keyword>
<sequence>MLLSALLFGIGLILIIKGGDLFVGAASWIGEVAGIPKFVVGATIVSLATTLPELLVSSMAALKGSVEMAVGNAVGSVTVNTGLIMGISLLVCPIAFGNLSMQMKALLMLLSGATLAAFSASGSLEFVPCLILLILLGMFVVENLLSGREADAGAVRADRPDRREIIKHVGMFLLGAAGIVWGAQLMVDSGARLAEKWGISEGIIGVTLMGVGTSLPELATTLCALRRGEAAISVGNIIGANTIDLTLILPACAFLSGQALPIGEQARRLDLPAMTLVLVAAVVPAVLKGRFRRLQGAGMILMYLLYLGILLSGRA</sequence>
<proteinExistence type="predicted"/>
<dbReference type="EMBL" id="DVMU01000016">
    <property type="protein sequence ID" value="HIU33039.1"/>
    <property type="molecule type" value="Genomic_DNA"/>
</dbReference>
<feature type="transmembrane region" description="Helical" evidence="5">
    <location>
        <begin position="165"/>
        <end position="183"/>
    </location>
</feature>
<evidence type="ECO:0000313" key="7">
    <source>
        <dbReference type="EMBL" id="HIU33039.1"/>
    </source>
</evidence>
<feature type="transmembrane region" description="Helical" evidence="5">
    <location>
        <begin position="294"/>
        <end position="313"/>
    </location>
</feature>
<dbReference type="NCBIfam" id="TIGR00367">
    <property type="entry name" value="calcium/sodium antiporter"/>
    <property type="match status" value="1"/>
</dbReference>
<evidence type="ECO:0000256" key="1">
    <source>
        <dbReference type="ARBA" id="ARBA00004141"/>
    </source>
</evidence>
<comment type="caution">
    <text evidence="7">The sequence shown here is derived from an EMBL/GenBank/DDBJ whole genome shotgun (WGS) entry which is preliminary data.</text>
</comment>
<accession>A0A9D1LAZ0</accession>
<keyword evidence="4 5" id="KW-0472">Membrane</keyword>
<dbReference type="InterPro" id="IPR044880">
    <property type="entry name" value="NCX_ion-bd_dom_sf"/>
</dbReference>
<feature type="transmembrane region" description="Helical" evidence="5">
    <location>
        <begin position="38"/>
        <end position="61"/>
    </location>
</feature>
<comment type="subcellular location">
    <subcellularLocation>
        <location evidence="1">Membrane</location>
        <topology evidence="1">Multi-pass membrane protein</topology>
    </subcellularLocation>
</comment>
<dbReference type="PANTHER" id="PTHR10846:SF8">
    <property type="entry name" value="INNER MEMBRANE PROTEIN YRBG"/>
    <property type="match status" value="1"/>
</dbReference>
<evidence type="ECO:0000313" key="8">
    <source>
        <dbReference type="Proteomes" id="UP000824072"/>
    </source>
</evidence>
<protein>
    <submittedName>
        <fullName evidence="7">Calcium/sodium antiporter</fullName>
    </submittedName>
</protein>
<evidence type="ECO:0000256" key="3">
    <source>
        <dbReference type="ARBA" id="ARBA00022989"/>
    </source>
</evidence>
<feature type="transmembrane region" description="Helical" evidence="5">
    <location>
        <begin position="126"/>
        <end position="145"/>
    </location>
</feature>
<feature type="domain" description="Sodium/calcium exchanger membrane region" evidence="6">
    <location>
        <begin position="4"/>
        <end position="141"/>
    </location>
</feature>
<keyword evidence="3 5" id="KW-1133">Transmembrane helix</keyword>
<dbReference type="Pfam" id="PF01699">
    <property type="entry name" value="Na_Ca_ex"/>
    <property type="match status" value="2"/>
</dbReference>
<organism evidence="7 8">
    <name type="scientific">Candidatus Pullichristensenella excrementigallinarum</name>
    <dbReference type="NCBI Taxonomy" id="2840907"/>
    <lineage>
        <taxon>Bacteria</taxon>
        <taxon>Bacillati</taxon>
        <taxon>Bacillota</taxon>
        <taxon>Clostridia</taxon>
        <taxon>Candidatus Pullichristensenella</taxon>
    </lineage>
</organism>
<dbReference type="Proteomes" id="UP000824072">
    <property type="component" value="Unassembled WGS sequence"/>
</dbReference>
<feature type="transmembrane region" description="Helical" evidence="5">
    <location>
        <begin position="6"/>
        <end position="26"/>
    </location>
</feature>
<reference evidence="7" key="1">
    <citation type="submission" date="2020-10" db="EMBL/GenBank/DDBJ databases">
        <authorList>
            <person name="Gilroy R."/>
        </authorList>
    </citation>
    <scope>NUCLEOTIDE SEQUENCE</scope>
    <source>
        <strain evidence="7">ChiHcec3-11533</strain>
    </source>
</reference>
<dbReference type="PANTHER" id="PTHR10846">
    <property type="entry name" value="SODIUM/POTASSIUM/CALCIUM EXCHANGER"/>
    <property type="match status" value="1"/>
</dbReference>
<dbReference type="InterPro" id="IPR004481">
    <property type="entry name" value="K/Na/Ca-exchanger"/>
</dbReference>
<dbReference type="GO" id="GO:0006874">
    <property type="term" value="P:intracellular calcium ion homeostasis"/>
    <property type="evidence" value="ECO:0007669"/>
    <property type="project" value="TreeGrafter"/>
</dbReference>
<feature type="transmembrane region" description="Helical" evidence="5">
    <location>
        <begin position="203"/>
        <end position="225"/>
    </location>
</feature>
<evidence type="ECO:0000259" key="6">
    <source>
        <dbReference type="Pfam" id="PF01699"/>
    </source>
</evidence>
<dbReference type="GO" id="GO:0005886">
    <property type="term" value="C:plasma membrane"/>
    <property type="evidence" value="ECO:0007669"/>
    <property type="project" value="TreeGrafter"/>
</dbReference>
<feature type="domain" description="Sodium/calcium exchanger membrane region" evidence="6">
    <location>
        <begin position="168"/>
        <end position="310"/>
    </location>
</feature>
<dbReference type="AlphaFoldDB" id="A0A9D1LAZ0"/>
<dbReference type="Gene3D" id="1.20.1420.30">
    <property type="entry name" value="NCX, central ion-binding region"/>
    <property type="match status" value="1"/>
</dbReference>